<keyword evidence="1" id="KW-0812">Transmembrane</keyword>
<protein>
    <submittedName>
        <fullName evidence="2">ComGF family competence protein</fullName>
    </submittedName>
</protein>
<dbReference type="Pfam" id="PF15980">
    <property type="entry name" value="ComGF"/>
    <property type="match status" value="1"/>
</dbReference>
<dbReference type="EMBL" id="CP094348">
    <property type="protein sequence ID" value="UOB21599.1"/>
    <property type="molecule type" value="Genomic_DNA"/>
</dbReference>
<reference evidence="2" key="2">
    <citation type="submission" date="2022-04" db="EMBL/GenBank/DDBJ databases">
        <title>Antimicrobial genetic elements in methicillin-resistant Macrococcus armenti.</title>
        <authorList>
            <person name="Keller J.E."/>
            <person name="Schwendener S."/>
            <person name="Pantucek R."/>
            <person name="Perreten V."/>
        </authorList>
    </citation>
    <scope>NUCLEOTIDE SEQUENCE</scope>
    <source>
        <strain evidence="2">CCM 2609</strain>
    </source>
</reference>
<dbReference type="RefSeq" id="WP_243367319.1">
    <property type="nucleotide sequence ID" value="NZ_CP094348.1"/>
</dbReference>
<reference evidence="2" key="1">
    <citation type="submission" date="2022-03" db="EMBL/GenBank/DDBJ databases">
        <authorList>
            <person name="Vrbovska V."/>
            <person name="Kovarovic V."/>
            <person name="Botka T."/>
            <person name="Pantucek R."/>
        </authorList>
    </citation>
    <scope>NUCLEOTIDE SEQUENCE</scope>
    <source>
        <strain evidence="2">CCM 2609</strain>
    </source>
</reference>
<evidence type="ECO:0000313" key="3">
    <source>
        <dbReference type="Proteomes" id="UP000830343"/>
    </source>
</evidence>
<name>A0ABY4A096_9STAP</name>
<dbReference type="Proteomes" id="UP000830343">
    <property type="component" value="Chromosome"/>
</dbReference>
<organism evidence="2 3">
    <name type="scientific">Macrococcus armenti</name>
    <dbReference type="NCBI Taxonomy" id="2875764"/>
    <lineage>
        <taxon>Bacteria</taxon>
        <taxon>Bacillati</taxon>
        <taxon>Bacillota</taxon>
        <taxon>Bacilli</taxon>
        <taxon>Bacillales</taxon>
        <taxon>Staphylococcaceae</taxon>
        <taxon>Macrococcus</taxon>
    </lineage>
</organism>
<keyword evidence="1" id="KW-1133">Transmembrane helix</keyword>
<feature type="transmembrane region" description="Helical" evidence="1">
    <location>
        <begin position="21"/>
        <end position="44"/>
    </location>
</feature>
<accession>A0ABY4A096</accession>
<gene>
    <name evidence="2" type="ORF">MRZ06_06620</name>
</gene>
<sequence length="150" mass="17365">MKLRSAFKIRARYAPKNYPAFTLIEMMINFSIVLVILSIIPMIYVQLSQLNGKSVNHFDINCAMFLRELSTELKTSGTVEINGDQLILTKNENQLSYAFHQGRIVRKVNNKGYVIMLEGVKEGEFTIEDKHLYLSVQSIYKQKKEKFLLL</sequence>
<evidence type="ECO:0000256" key="1">
    <source>
        <dbReference type="SAM" id="Phobius"/>
    </source>
</evidence>
<evidence type="ECO:0000313" key="2">
    <source>
        <dbReference type="EMBL" id="UOB21599.1"/>
    </source>
</evidence>
<dbReference type="InterPro" id="IPR016977">
    <property type="entry name" value="ComGF"/>
</dbReference>
<keyword evidence="1" id="KW-0472">Membrane</keyword>
<keyword evidence="3" id="KW-1185">Reference proteome</keyword>
<proteinExistence type="predicted"/>